<dbReference type="GO" id="GO:0000981">
    <property type="term" value="F:DNA-binding transcription factor activity, RNA polymerase II-specific"/>
    <property type="evidence" value="ECO:0007669"/>
    <property type="project" value="InterPro"/>
</dbReference>
<keyword evidence="3" id="KW-1185">Reference proteome</keyword>
<feature type="region of interest" description="Disordered" evidence="1">
    <location>
        <begin position="483"/>
        <end position="525"/>
    </location>
</feature>
<evidence type="ECO:0008006" key="4">
    <source>
        <dbReference type="Google" id="ProtNLM"/>
    </source>
</evidence>
<proteinExistence type="predicted"/>
<feature type="region of interest" description="Disordered" evidence="1">
    <location>
        <begin position="209"/>
        <end position="290"/>
    </location>
</feature>
<feature type="compositionally biased region" description="Low complexity" evidence="1">
    <location>
        <begin position="124"/>
        <end position="135"/>
    </location>
</feature>
<feature type="compositionally biased region" description="Polar residues" evidence="1">
    <location>
        <begin position="232"/>
        <end position="242"/>
    </location>
</feature>
<dbReference type="Proteomes" id="UP000799757">
    <property type="component" value="Unassembled WGS sequence"/>
</dbReference>
<feature type="region of interest" description="Disordered" evidence="1">
    <location>
        <begin position="106"/>
        <end position="138"/>
    </location>
</feature>
<dbReference type="InterPro" id="IPR036864">
    <property type="entry name" value="Zn2-C6_fun-type_DNA-bd_sf"/>
</dbReference>
<sequence>MNFVDVQPKSFLDYAWTTPSPAMNNAAKSSKTSRKQNRCCDQCRKGKRACDAAILEDTLLDNNGTCANNPTVFHYSDVFGPLAPCANCEKTKKKCTFEWLRSQRVLQAAPQSSTAPPTKRRRTQSGSSNGSQNQSDTISQLRATGAPHPVAPNTATTNGGHFATRSELVDLGLTFADLPGIPAFGLDASPPFPYDSVLTMPTGLFPGMNEGAGIMTSSWDAEDGPPLDRDSGQGSSLDTSSEGIDGSPEDESLCDSDSIAIGNQNDLPRHSGAVMRIPRKRRRRSSSGTASSVGALYKKSSVETDFFSSTSNVFLAESLLKIYHDSFENALTCWLTERTCPYSKGSELSLANDSGPDWNRIYHRVFRLDRLASPIRGRHLTCSENQAATRAINMAIFSFSTQWAQSSPRSKAKYPFHNDGSDDSSNIFDSNGDVETPSASTDFDRTLQISAWHEANAALKNAAEIESFRVVLAQIVFSMTQRPVDMPEESTEEPEELSGQLSDSPTRMEEDYSASTPSQSENTGVGECEDLMSKLDLTIEGDGPPTHLEQGLRLIHSLRSRMKLRGTVNKPSSRCAKQSRQSPNRLDATDRATVDLLFWLGIMFDTLSSAMHKRPLVVSDEDSDIYANEPRPTINGARNRELLQKTALSSTNKTDGLWDDYLFARQRKRVQGVTIRWPCSYEQAASLLCDAAPVKVLLFRKVTRIQTLLSRNAHGETLERAIKAALDVYDHWGKLYAPFIRDCTENHDSLPPRVQAWYICLTGHWHLATLLLADLLEIIDGSELSAEPQRHARISTDFVARFRETNCHGLSDLARCASPRENASFPTSRDFHFAVNEGALMTEPWTAVMIRAFAKAGVVLLETEASFPSDISESLHQEDNFRRANDCVKALWYLGRKSDMARSAAKILGEALKERRKGAEEKINDMSSFLEAELWEGFEQMSGAFETECL</sequence>
<dbReference type="Gene3D" id="4.10.240.10">
    <property type="entry name" value="Zn(2)-C6 fungal-type DNA-binding domain"/>
    <property type="match status" value="1"/>
</dbReference>
<evidence type="ECO:0000313" key="2">
    <source>
        <dbReference type="EMBL" id="KAF2796030.1"/>
    </source>
</evidence>
<feature type="compositionally biased region" description="Acidic residues" evidence="1">
    <location>
        <begin position="486"/>
        <end position="496"/>
    </location>
</feature>
<accession>A0A6A6XHN8</accession>
<dbReference type="AlphaFoldDB" id="A0A6A6XHN8"/>
<dbReference type="OrthoDB" id="5958943at2759"/>
<reference evidence="2" key="1">
    <citation type="journal article" date="2020" name="Stud. Mycol.">
        <title>101 Dothideomycetes genomes: a test case for predicting lifestyles and emergence of pathogens.</title>
        <authorList>
            <person name="Haridas S."/>
            <person name="Albert R."/>
            <person name="Binder M."/>
            <person name="Bloem J."/>
            <person name="Labutti K."/>
            <person name="Salamov A."/>
            <person name="Andreopoulos B."/>
            <person name="Baker S."/>
            <person name="Barry K."/>
            <person name="Bills G."/>
            <person name="Bluhm B."/>
            <person name="Cannon C."/>
            <person name="Castanera R."/>
            <person name="Culley D."/>
            <person name="Daum C."/>
            <person name="Ezra D."/>
            <person name="Gonzalez J."/>
            <person name="Henrissat B."/>
            <person name="Kuo A."/>
            <person name="Liang C."/>
            <person name="Lipzen A."/>
            <person name="Lutzoni F."/>
            <person name="Magnuson J."/>
            <person name="Mondo S."/>
            <person name="Nolan M."/>
            <person name="Ohm R."/>
            <person name="Pangilinan J."/>
            <person name="Park H.-J."/>
            <person name="Ramirez L."/>
            <person name="Alfaro M."/>
            <person name="Sun H."/>
            <person name="Tritt A."/>
            <person name="Yoshinaga Y."/>
            <person name="Zwiers L.-H."/>
            <person name="Turgeon B."/>
            <person name="Goodwin S."/>
            <person name="Spatafora J."/>
            <person name="Crous P."/>
            <person name="Grigoriev I."/>
        </authorList>
    </citation>
    <scope>NUCLEOTIDE SEQUENCE</scope>
    <source>
        <strain evidence="2">CBS 109.77</strain>
    </source>
</reference>
<evidence type="ECO:0000313" key="3">
    <source>
        <dbReference type="Proteomes" id="UP000799757"/>
    </source>
</evidence>
<dbReference type="EMBL" id="MU001841">
    <property type="protein sequence ID" value="KAF2796030.1"/>
    <property type="molecule type" value="Genomic_DNA"/>
</dbReference>
<gene>
    <name evidence="2" type="ORF">K505DRAFT_301013</name>
</gene>
<protein>
    <recommendedName>
        <fullName evidence="4">Zn(2)-C6 fungal-type domain-containing protein</fullName>
    </recommendedName>
</protein>
<name>A0A6A6XHN8_9PLEO</name>
<dbReference type="GO" id="GO:0008270">
    <property type="term" value="F:zinc ion binding"/>
    <property type="evidence" value="ECO:0007669"/>
    <property type="project" value="InterPro"/>
</dbReference>
<feature type="compositionally biased region" description="Polar residues" evidence="1">
    <location>
        <begin position="513"/>
        <end position="523"/>
    </location>
</feature>
<evidence type="ECO:0000256" key="1">
    <source>
        <dbReference type="SAM" id="MobiDB-lite"/>
    </source>
</evidence>
<organism evidence="2 3">
    <name type="scientific">Melanomma pulvis-pyrius CBS 109.77</name>
    <dbReference type="NCBI Taxonomy" id="1314802"/>
    <lineage>
        <taxon>Eukaryota</taxon>
        <taxon>Fungi</taxon>
        <taxon>Dikarya</taxon>
        <taxon>Ascomycota</taxon>
        <taxon>Pezizomycotina</taxon>
        <taxon>Dothideomycetes</taxon>
        <taxon>Pleosporomycetidae</taxon>
        <taxon>Pleosporales</taxon>
        <taxon>Melanommataceae</taxon>
        <taxon>Melanomma</taxon>
    </lineage>
</organism>